<sequence>MPVRYAKSAAEPALSVVIPSVPTHDHSQTVAHLREQTLSEPYEILVVDDASVDRSVARNIGLETADADVVALTDDDTTPPPEWLETIHREFANDPDLVCLEGPVYGGCRNTESRHYVGCNLAVRRKEALAVGGFRSEFSEWREDVEFGWRMERDADGGCRFEETMQMRHPSVPRTAFDPALEHRLKTEYPKRYATVMDGSLRRRLYRWGRSVGVIQPVHRVLNVLGYHRGPPR</sequence>
<dbReference type="Proteomes" id="UP000027075">
    <property type="component" value="Chromosome"/>
</dbReference>
<protein>
    <submittedName>
        <fullName evidence="3">Family 2 glycosyl transferase</fullName>
    </submittedName>
    <submittedName>
        <fullName evidence="2">Glycosyl transferase, family 2</fullName>
    </submittedName>
    <submittedName>
        <fullName evidence="5">Glycosyltransferase family 2 protein</fullName>
    </submittedName>
</protein>
<feature type="domain" description="Glycosyltransferase 2-like" evidence="1">
    <location>
        <begin position="55"/>
        <end position="117"/>
    </location>
</feature>
<dbReference type="PANTHER" id="PTHR43685">
    <property type="entry name" value="GLYCOSYLTRANSFERASE"/>
    <property type="match status" value="1"/>
</dbReference>
<reference evidence="5 9" key="6">
    <citation type="submission" date="2019-04" db="EMBL/GenBank/DDBJ databases">
        <title>Methylomes of two halophilic Archaea, Haloarcula marismortui and Haloferax mediterranei.</title>
        <authorList>
            <person name="DasSarma S."/>
            <person name="DasSarma P."/>
            <person name="DasSarma S."/>
            <person name="Fomenkov A."/>
            <person name="Vincze T."/>
            <person name="Anton B.P."/>
            <person name="Roberts R.J."/>
        </authorList>
    </citation>
    <scope>NUCLEOTIDE SEQUENCE [LARGE SCALE GENOMIC DNA]</scope>
    <source>
        <strain evidence="5">ATCC 33500</strain>
        <strain evidence="9">ATCC 33500 / DSM 1411 / JCM 8866 / NBRC 14739 / NCIMB 2177 / R-4</strain>
    </source>
</reference>
<evidence type="ECO:0000313" key="4">
    <source>
        <dbReference type="EMBL" id="EMA02492.1"/>
    </source>
</evidence>
<dbReference type="HOGENOM" id="CLU_1187756_0_0_2"/>
<dbReference type="Proteomes" id="UP000011603">
    <property type="component" value="Unassembled WGS sequence"/>
</dbReference>
<dbReference type="EMBL" id="CP007551">
    <property type="protein sequence ID" value="AHZ22362.1"/>
    <property type="molecule type" value="Genomic_DNA"/>
</dbReference>
<organism evidence="2 6">
    <name type="scientific">Haloferax mediterranei (strain ATCC 33500 / DSM 1411 / JCM 8866 / NBRC 14739 / NCIMB 2177 / R-4)</name>
    <name type="common">Halobacterium mediterranei</name>
    <dbReference type="NCBI Taxonomy" id="523841"/>
    <lineage>
        <taxon>Archaea</taxon>
        <taxon>Methanobacteriati</taxon>
        <taxon>Methanobacteriota</taxon>
        <taxon>Stenosarchaea group</taxon>
        <taxon>Halobacteria</taxon>
        <taxon>Halobacteriales</taxon>
        <taxon>Haloferacaceae</taxon>
        <taxon>Haloferax</taxon>
    </lineage>
</organism>
<dbReference type="InterPro" id="IPR050834">
    <property type="entry name" value="Glycosyltransf_2"/>
</dbReference>
<dbReference type="AlphaFoldDB" id="I3R1X7"/>
<evidence type="ECO:0000313" key="9">
    <source>
        <dbReference type="Proteomes" id="UP000299011"/>
    </source>
</evidence>
<dbReference type="PaxDb" id="523841-HFX_0510"/>
<dbReference type="Proteomes" id="UP000299011">
    <property type="component" value="Chromosome"/>
</dbReference>
<evidence type="ECO:0000313" key="8">
    <source>
        <dbReference type="Proteomes" id="UP000027075"/>
    </source>
</evidence>
<evidence type="ECO:0000313" key="7">
    <source>
        <dbReference type="Proteomes" id="UP000011603"/>
    </source>
</evidence>
<dbReference type="InterPro" id="IPR001173">
    <property type="entry name" value="Glyco_trans_2-like"/>
</dbReference>
<reference evidence="2 6" key="2">
    <citation type="journal article" date="2012" name="J. Bacteriol.">
        <title>Complete genome sequence of the metabolically versatile halophilic archaeon Haloferax mediterranei, a poly(3-hydroxybutyrate-co-3-hydroxyvalerate) producer.</title>
        <authorList>
            <person name="Han J."/>
            <person name="Zhang F."/>
            <person name="Hou J."/>
            <person name="Liu X."/>
            <person name="Li M."/>
            <person name="Liu H."/>
            <person name="Cai L."/>
            <person name="Zhang B."/>
            <person name="Chen Y."/>
            <person name="Zhou J."/>
            <person name="Hu S."/>
            <person name="Xiang H."/>
        </authorList>
    </citation>
    <scope>NUCLEOTIDE SEQUENCE [LARGE SCALE GENOMIC DNA]</scope>
    <source>
        <strain evidence="6">ATCC 33500 / DSM 1411 / JCM 8866 / NBRC 14739 / NCIMB 2177 / R-4</strain>
        <strain evidence="2">CGMCC 1.2087</strain>
    </source>
</reference>
<dbReference type="EMBL" id="AOLO01000007">
    <property type="protein sequence ID" value="EMA02492.1"/>
    <property type="molecule type" value="Genomic_DNA"/>
</dbReference>
<dbReference type="Proteomes" id="UP000006469">
    <property type="component" value="Chromosome"/>
</dbReference>
<reference evidence="2" key="5">
    <citation type="submission" date="2014-05" db="EMBL/GenBank/DDBJ databases">
        <authorList>
            <person name="Wang L."/>
            <person name="Yang H."/>
            <person name="Xiang H."/>
        </authorList>
    </citation>
    <scope>NUCLEOTIDE SEQUENCE</scope>
    <source>
        <strain evidence="2">CGMCC 1.2087</strain>
    </source>
</reference>
<dbReference type="GeneID" id="40155870"/>
<dbReference type="PATRIC" id="fig|523841.21.peg.1605"/>
<dbReference type="STRING" id="523841.HFX_0510"/>
<dbReference type="Pfam" id="PF00535">
    <property type="entry name" value="Glycos_transf_2"/>
    <property type="match status" value="1"/>
</dbReference>
<dbReference type="PANTHER" id="PTHR43685:SF2">
    <property type="entry name" value="GLYCOSYLTRANSFERASE 2-LIKE DOMAIN-CONTAINING PROTEIN"/>
    <property type="match status" value="1"/>
</dbReference>
<evidence type="ECO:0000313" key="6">
    <source>
        <dbReference type="Proteomes" id="UP000006469"/>
    </source>
</evidence>
<proteinExistence type="predicted"/>
<dbReference type="EMBL" id="CP039139">
    <property type="protein sequence ID" value="QCQ74759.1"/>
    <property type="molecule type" value="Genomic_DNA"/>
</dbReference>
<name>I3R1X7_HALMT</name>
<evidence type="ECO:0000259" key="1">
    <source>
        <dbReference type="Pfam" id="PF00535"/>
    </source>
</evidence>
<dbReference type="EMBL" id="CP001868">
    <property type="protein sequence ID" value="AFK18237.1"/>
    <property type="molecule type" value="Genomic_DNA"/>
</dbReference>
<evidence type="ECO:0000313" key="2">
    <source>
        <dbReference type="EMBL" id="AFK18237.1"/>
    </source>
</evidence>
<dbReference type="CDD" id="cd00761">
    <property type="entry name" value="Glyco_tranf_GTA_type"/>
    <property type="match status" value="1"/>
</dbReference>
<evidence type="ECO:0000313" key="3">
    <source>
        <dbReference type="EMBL" id="AHZ22362.1"/>
    </source>
</evidence>
<keyword evidence="2" id="KW-0808">Transferase</keyword>
<dbReference type="Gene3D" id="3.90.550.10">
    <property type="entry name" value="Spore Coat Polysaccharide Biosynthesis Protein SpsA, Chain A"/>
    <property type="match status" value="1"/>
</dbReference>
<dbReference type="RefSeq" id="WP_004057834.1">
    <property type="nucleotide sequence ID" value="NC_017941.2"/>
</dbReference>
<gene>
    <name evidence="2" type="ordered locus">HFX_0510</name>
    <name evidence="3" type="ORF">BM92_06725</name>
    <name evidence="4" type="ORF">C439_07915</name>
    <name evidence="5" type="ORF">E6P09_05595</name>
</gene>
<dbReference type="KEGG" id="hme:HFX_0510"/>
<reference evidence="3 8" key="4">
    <citation type="submission" date="2014-04" db="EMBL/GenBank/DDBJ databases">
        <title>Transcriptional profiles of Haloferax mediterranei on the basis of nitrogen availability.</title>
        <authorList>
            <person name="Bautista V."/>
        </authorList>
    </citation>
    <scope>NUCLEOTIDE SEQUENCE [LARGE SCALE GENOMIC DNA]</scope>
    <source>
        <strain evidence="3">ATCC 33500</strain>
        <strain evidence="8">ATCC 33500 / DSM 1411 / JCM 8866 / NBRC 14739 / NCIMB 2177 / R-4</strain>
    </source>
</reference>
<dbReference type="OrthoDB" id="46222at2157"/>
<dbReference type="eggNOG" id="arCOG01385">
    <property type="taxonomic scope" value="Archaea"/>
</dbReference>
<keyword evidence="7" id="KW-1185">Reference proteome</keyword>
<reference evidence="4 7" key="3">
    <citation type="journal article" date="2014" name="PLoS Genet.">
        <title>Phylogenetically driven sequencing of extremely halophilic archaea reveals strategies for static and dynamic osmo-response.</title>
        <authorList>
            <person name="Becker E.A."/>
            <person name="Seitzer P.M."/>
            <person name="Tritt A."/>
            <person name="Larsen D."/>
            <person name="Krusor M."/>
            <person name="Yao A.I."/>
            <person name="Wu D."/>
            <person name="Madern D."/>
            <person name="Eisen J.A."/>
            <person name="Darling A.E."/>
            <person name="Facciotti M.T."/>
        </authorList>
    </citation>
    <scope>NUCLEOTIDE SEQUENCE [LARGE SCALE GENOMIC DNA]</scope>
    <source>
        <strain evidence="4">ATCC 33500</strain>
        <strain evidence="7">ATCC 33500 / DSM 1411 / JCM 8866 / NBRC 14739 / NCIMB 2177 / R-4</strain>
    </source>
</reference>
<dbReference type="SUPFAM" id="SSF53448">
    <property type="entry name" value="Nucleotide-diphospho-sugar transferases"/>
    <property type="match status" value="1"/>
</dbReference>
<reference evidence="2" key="1">
    <citation type="journal article" date="2012" name="Appl. Environ. Microbiol.">
        <title>Identification of the haloarchaeal phasin (PhaP) that functions in polyhydroxyalkanoate accumulation and granule formation in Haloferax mediterranei.</title>
        <authorList>
            <person name="Cai S."/>
            <person name="Cai L."/>
            <person name="Liu H."/>
            <person name="Liu X."/>
            <person name="Han J."/>
            <person name="Zhou J."/>
            <person name="Xiang H."/>
        </authorList>
    </citation>
    <scope>NUCLEOTIDE SEQUENCE</scope>
    <source>
        <strain evidence="2">CGMCC 1.2087</strain>
    </source>
</reference>
<evidence type="ECO:0000313" key="5">
    <source>
        <dbReference type="EMBL" id="QCQ74759.1"/>
    </source>
</evidence>
<dbReference type="GO" id="GO:0016740">
    <property type="term" value="F:transferase activity"/>
    <property type="evidence" value="ECO:0007669"/>
    <property type="project" value="UniProtKB-KW"/>
</dbReference>
<dbReference type="InterPro" id="IPR029044">
    <property type="entry name" value="Nucleotide-diphossugar_trans"/>
</dbReference>
<accession>I3R1X7</accession>